<keyword evidence="7" id="KW-1185">Reference proteome</keyword>
<evidence type="ECO:0000256" key="4">
    <source>
        <dbReference type="ARBA" id="ARBA00023163"/>
    </source>
</evidence>
<evidence type="ECO:0000256" key="2">
    <source>
        <dbReference type="ARBA" id="ARBA00023015"/>
    </source>
</evidence>
<dbReference type="STRING" id="471514.AN477_06840"/>
<name>A0A0P9CX59_9BACL</name>
<evidence type="ECO:0000259" key="5">
    <source>
        <dbReference type="PROSITE" id="PS50931"/>
    </source>
</evidence>
<dbReference type="Gene3D" id="1.10.10.10">
    <property type="entry name" value="Winged helix-like DNA-binding domain superfamily/Winged helix DNA-binding domain"/>
    <property type="match status" value="1"/>
</dbReference>
<dbReference type="InterPro" id="IPR036388">
    <property type="entry name" value="WH-like_DNA-bd_sf"/>
</dbReference>
<feature type="domain" description="HTH lysR-type" evidence="5">
    <location>
        <begin position="1"/>
        <end position="58"/>
    </location>
</feature>
<dbReference type="GO" id="GO:0032993">
    <property type="term" value="C:protein-DNA complex"/>
    <property type="evidence" value="ECO:0007669"/>
    <property type="project" value="TreeGrafter"/>
</dbReference>
<evidence type="ECO:0000256" key="3">
    <source>
        <dbReference type="ARBA" id="ARBA00023125"/>
    </source>
</evidence>
<dbReference type="Gene3D" id="3.40.190.10">
    <property type="entry name" value="Periplasmic binding protein-like II"/>
    <property type="match status" value="2"/>
</dbReference>
<dbReference type="EMBL" id="LJCO01000033">
    <property type="protein sequence ID" value="KPV44348.1"/>
    <property type="molecule type" value="Genomic_DNA"/>
</dbReference>
<keyword evidence="2" id="KW-0805">Transcription regulation</keyword>
<dbReference type="PRINTS" id="PR00039">
    <property type="entry name" value="HTHLYSR"/>
</dbReference>
<proteinExistence type="inferred from homology"/>
<dbReference type="AlphaFoldDB" id="A0A0P9CX59"/>
<dbReference type="PANTHER" id="PTHR30346">
    <property type="entry name" value="TRANSCRIPTIONAL DUAL REGULATOR HCAR-RELATED"/>
    <property type="match status" value="1"/>
</dbReference>
<evidence type="ECO:0000313" key="6">
    <source>
        <dbReference type="EMBL" id="KPV44348.1"/>
    </source>
</evidence>
<dbReference type="InterPro" id="IPR036390">
    <property type="entry name" value="WH_DNA-bd_sf"/>
</dbReference>
<dbReference type="GO" id="GO:0003677">
    <property type="term" value="F:DNA binding"/>
    <property type="evidence" value="ECO:0007669"/>
    <property type="project" value="UniProtKB-KW"/>
</dbReference>
<keyword evidence="4" id="KW-0804">Transcription</keyword>
<dbReference type="FunFam" id="1.10.10.10:FF:000001">
    <property type="entry name" value="LysR family transcriptional regulator"/>
    <property type="match status" value="1"/>
</dbReference>
<dbReference type="PROSITE" id="PS50931">
    <property type="entry name" value="HTH_LYSR"/>
    <property type="match status" value="1"/>
</dbReference>
<evidence type="ECO:0000313" key="7">
    <source>
        <dbReference type="Proteomes" id="UP000050482"/>
    </source>
</evidence>
<comment type="caution">
    <text evidence="6">The sequence shown here is derived from an EMBL/GenBank/DDBJ whole genome shotgun (WGS) entry which is preliminary data.</text>
</comment>
<keyword evidence="3" id="KW-0238">DNA-binding</keyword>
<dbReference type="PANTHER" id="PTHR30346:SF0">
    <property type="entry name" value="HCA OPERON TRANSCRIPTIONAL ACTIVATOR HCAR"/>
    <property type="match status" value="1"/>
</dbReference>
<accession>A0A0P9CX59</accession>
<dbReference type="GO" id="GO:0003700">
    <property type="term" value="F:DNA-binding transcription factor activity"/>
    <property type="evidence" value="ECO:0007669"/>
    <property type="project" value="InterPro"/>
</dbReference>
<dbReference type="InterPro" id="IPR000847">
    <property type="entry name" value="LysR_HTH_N"/>
</dbReference>
<dbReference type="OrthoDB" id="9803735at2"/>
<organism evidence="6 7">
    <name type="scientific">Alicyclobacillus ferrooxydans</name>
    <dbReference type="NCBI Taxonomy" id="471514"/>
    <lineage>
        <taxon>Bacteria</taxon>
        <taxon>Bacillati</taxon>
        <taxon>Bacillota</taxon>
        <taxon>Bacilli</taxon>
        <taxon>Bacillales</taxon>
        <taxon>Alicyclobacillaceae</taxon>
        <taxon>Alicyclobacillus</taxon>
    </lineage>
</organism>
<dbReference type="Pfam" id="PF00126">
    <property type="entry name" value="HTH_1"/>
    <property type="match status" value="1"/>
</dbReference>
<dbReference type="CDD" id="cd08414">
    <property type="entry name" value="PBP2_LTTR_aromatics_like"/>
    <property type="match status" value="1"/>
</dbReference>
<dbReference type="SUPFAM" id="SSF46785">
    <property type="entry name" value="Winged helix' DNA-binding domain"/>
    <property type="match status" value="1"/>
</dbReference>
<sequence>MELRHLRYFVAVAETLHFGQAAKSLNVSQPPLSKQIADLETEVGVSLFHRTKRHVELTKAGREFYEYAKQILNMAEHALTRAQHAARGETGELVIAFTGATIYDLQAIIRKFSAAYPHVEVVLRRLVTSDQVPALMNRSVSIGHLIPPVQSDELRFLPIRKERIMVALPEHHPLADGVTPIKVASLAHETFILTPRNAGMSYYDAMMSCCRRGGFIPRVELEVDHLESIVGFVSIGMGISLVPESLSQFKVQGVVYQPLEDALPAFETALAWREDNDSPIVHTFIAFAKEVLRPILLG</sequence>
<reference evidence="6 7" key="1">
    <citation type="submission" date="2015-09" db="EMBL/GenBank/DDBJ databases">
        <title>Draft genome sequence of Alicyclobacillus ferrooxydans DSM 22381.</title>
        <authorList>
            <person name="Hemp J."/>
        </authorList>
    </citation>
    <scope>NUCLEOTIDE SEQUENCE [LARGE SCALE GENOMIC DNA]</scope>
    <source>
        <strain evidence="6 7">TC-34</strain>
    </source>
</reference>
<dbReference type="Proteomes" id="UP000050482">
    <property type="component" value="Unassembled WGS sequence"/>
</dbReference>
<dbReference type="RefSeq" id="WP_054968431.1">
    <property type="nucleotide sequence ID" value="NZ_LJCO01000033.1"/>
</dbReference>
<evidence type="ECO:0000256" key="1">
    <source>
        <dbReference type="ARBA" id="ARBA00009437"/>
    </source>
</evidence>
<dbReference type="PATRIC" id="fig|471514.4.peg.3605"/>
<gene>
    <name evidence="6" type="ORF">AN477_06840</name>
</gene>
<dbReference type="Pfam" id="PF03466">
    <property type="entry name" value="LysR_substrate"/>
    <property type="match status" value="1"/>
</dbReference>
<protein>
    <recommendedName>
        <fullName evidence="5">HTH lysR-type domain-containing protein</fullName>
    </recommendedName>
</protein>
<comment type="similarity">
    <text evidence="1">Belongs to the LysR transcriptional regulatory family.</text>
</comment>
<dbReference type="InterPro" id="IPR005119">
    <property type="entry name" value="LysR_subst-bd"/>
</dbReference>
<dbReference type="SUPFAM" id="SSF53850">
    <property type="entry name" value="Periplasmic binding protein-like II"/>
    <property type="match status" value="1"/>
</dbReference>